<sequence length="137" mass="14843">MDPDSNDVHGGDVNLSDHAILVADDLSDQERTLLELTATPAATLLGAVSMILRTTLFGEDPAVWVDMWQARPDLARVEWMDGPELPSVVAHLAAKDYDGTIEGVPGLRVTSCDDTSAKMHWLGSPTPVELHLTRQLS</sequence>
<organism evidence="1 2">
    <name type="scientific">Kribbella steppae</name>
    <dbReference type="NCBI Taxonomy" id="2512223"/>
    <lineage>
        <taxon>Bacteria</taxon>
        <taxon>Bacillati</taxon>
        <taxon>Actinomycetota</taxon>
        <taxon>Actinomycetes</taxon>
        <taxon>Propionibacteriales</taxon>
        <taxon>Kribbellaceae</taxon>
        <taxon>Kribbella</taxon>
    </lineage>
</organism>
<dbReference type="EMBL" id="SLWN01000003">
    <property type="protein sequence ID" value="TCO33518.1"/>
    <property type="molecule type" value="Genomic_DNA"/>
</dbReference>
<dbReference type="RefSeq" id="WP_132208967.1">
    <property type="nucleotide sequence ID" value="NZ_SLWN01000003.1"/>
</dbReference>
<keyword evidence="2" id="KW-1185">Reference proteome</keyword>
<reference evidence="1 2" key="1">
    <citation type="journal article" date="2015" name="Stand. Genomic Sci.">
        <title>Genomic Encyclopedia of Bacterial and Archaeal Type Strains, Phase III: the genomes of soil and plant-associated and newly described type strains.</title>
        <authorList>
            <person name="Whitman W.B."/>
            <person name="Woyke T."/>
            <person name="Klenk H.P."/>
            <person name="Zhou Y."/>
            <person name="Lilburn T.G."/>
            <person name="Beck B.J."/>
            <person name="De Vos P."/>
            <person name="Vandamme P."/>
            <person name="Eisen J.A."/>
            <person name="Garrity G."/>
            <person name="Hugenholtz P."/>
            <person name="Kyrpides N.C."/>
        </authorList>
    </citation>
    <scope>NUCLEOTIDE SEQUENCE [LARGE SCALE GENOMIC DNA]</scope>
    <source>
        <strain evidence="1 2">VKM Ac-2572</strain>
    </source>
</reference>
<accession>A0A4R2HSJ9</accession>
<comment type="caution">
    <text evidence="1">The sequence shown here is derived from an EMBL/GenBank/DDBJ whole genome shotgun (WGS) entry which is preliminary data.</text>
</comment>
<dbReference type="AlphaFoldDB" id="A0A4R2HSJ9"/>
<gene>
    <name evidence="1" type="ORF">EV652_103520</name>
</gene>
<evidence type="ECO:0000313" key="2">
    <source>
        <dbReference type="Proteomes" id="UP000294508"/>
    </source>
</evidence>
<proteinExistence type="predicted"/>
<dbReference type="OrthoDB" id="3826629at2"/>
<dbReference type="Proteomes" id="UP000294508">
    <property type="component" value="Unassembled WGS sequence"/>
</dbReference>
<protein>
    <submittedName>
        <fullName evidence="1">Uncharacterized protein</fullName>
    </submittedName>
</protein>
<name>A0A4R2HSJ9_9ACTN</name>
<evidence type="ECO:0000313" key="1">
    <source>
        <dbReference type="EMBL" id="TCO33518.1"/>
    </source>
</evidence>